<dbReference type="Proteomes" id="UP000509568">
    <property type="component" value="Chromosome"/>
</dbReference>
<dbReference type="AlphaFoldDB" id="A0A7D5GZ22"/>
<dbReference type="InterPro" id="IPR036249">
    <property type="entry name" value="Thioredoxin-like_sf"/>
</dbReference>
<dbReference type="InterPro" id="IPR051548">
    <property type="entry name" value="Grx-like_ET"/>
</dbReference>
<dbReference type="PROSITE" id="PS51354">
    <property type="entry name" value="GLUTAREDOXIN_2"/>
    <property type="match status" value="1"/>
</dbReference>
<dbReference type="Gene3D" id="3.40.30.10">
    <property type="entry name" value="Glutaredoxin"/>
    <property type="match status" value="1"/>
</dbReference>
<evidence type="ECO:0000259" key="1">
    <source>
        <dbReference type="Pfam" id="PF00462"/>
    </source>
</evidence>
<accession>A0A7D5GZ22</accession>
<protein>
    <submittedName>
        <fullName evidence="2">Glutaredoxin family protein</fullName>
    </submittedName>
</protein>
<dbReference type="EMBL" id="CP056030">
    <property type="protein sequence ID" value="QKZ03207.1"/>
    <property type="molecule type" value="Genomic_DNA"/>
</dbReference>
<dbReference type="Pfam" id="PF00462">
    <property type="entry name" value="Glutaredoxin"/>
    <property type="match status" value="1"/>
</dbReference>
<dbReference type="RefSeq" id="WP_158157089.1">
    <property type="nucleotide sequence ID" value="NZ_CP056030.1"/>
</dbReference>
<feature type="domain" description="Glutaredoxin" evidence="1">
    <location>
        <begin position="45"/>
        <end position="102"/>
    </location>
</feature>
<keyword evidence="3" id="KW-1185">Reference proteome</keyword>
<proteinExistence type="predicted"/>
<dbReference type="SUPFAM" id="SSF52833">
    <property type="entry name" value="Thioredoxin-like"/>
    <property type="match status" value="1"/>
</dbReference>
<dbReference type="KEGG" id="pez:HWQ56_05165"/>
<name>A0A7D5GZ22_9PSED</name>
<organism evidence="2 3">
    <name type="scientific">Pseudomonas eucalypticola</name>
    <dbReference type="NCBI Taxonomy" id="2599595"/>
    <lineage>
        <taxon>Bacteria</taxon>
        <taxon>Pseudomonadati</taxon>
        <taxon>Pseudomonadota</taxon>
        <taxon>Gammaproteobacteria</taxon>
        <taxon>Pseudomonadales</taxon>
        <taxon>Pseudomonadaceae</taxon>
        <taxon>Pseudomonas</taxon>
    </lineage>
</organism>
<evidence type="ECO:0000313" key="2">
    <source>
        <dbReference type="EMBL" id="QKZ03207.1"/>
    </source>
</evidence>
<dbReference type="GO" id="GO:0009055">
    <property type="term" value="F:electron transfer activity"/>
    <property type="evidence" value="ECO:0007669"/>
    <property type="project" value="TreeGrafter"/>
</dbReference>
<gene>
    <name evidence="2" type="ORF">HWQ56_05165</name>
</gene>
<sequence length="126" mass="14407">MLNKTLKRVLPILLVVVIAQQWGKIEAFFSPTSQLTAQARAHAQVTLYSTDWCGYCKDFRRFLDRQGVAYQEFDIDKNAEARQRYEALGGRGIPVLDVNGVLLRQYREADIIHALQSFQTNSSTTR</sequence>
<reference evidence="2 3" key="1">
    <citation type="submission" date="2020-06" db="EMBL/GenBank/DDBJ databases">
        <title>Pseudomonas eucalypticola sp. nov., an endophyte of Eucalyptus dunnii leaves with biocontrol ability of eucalyptus leaf blight.</title>
        <authorList>
            <person name="Liu Y."/>
            <person name="Song Z."/>
            <person name="Zeng H."/>
            <person name="Lu M."/>
            <person name="Wang X."/>
            <person name="Lian X."/>
            <person name="Zhang Q."/>
        </authorList>
    </citation>
    <scope>NUCLEOTIDE SEQUENCE [LARGE SCALE GENOMIC DNA]</scope>
    <source>
        <strain evidence="2 3">NP-1</strain>
    </source>
</reference>
<dbReference type="PANTHER" id="PTHR34386">
    <property type="entry name" value="GLUTAREDOXIN"/>
    <property type="match status" value="1"/>
</dbReference>
<dbReference type="InterPro" id="IPR002109">
    <property type="entry name" value="Glutaredoxin"/>
</dbReference>
<dbReference type="GO" id="GO:0045454">
    <property type="term" value="P:cell redox homeostasis"/>
    <property type="evidence" value="ECO:0007669"/>
    <property type="project" value="TreeGrafter"/>
</dbReference>
<dbReference type="CDD" id="cd02976">
    <property type="entry name" value="NrdH"/>
    <property type="match status" value="1"/>
</dbReference>
<evidence type="ECO:0000313" key="3">
    <source>
        <dbReference type="Proteomes" id="UP000509568"/>
    </source>
</evidence>
<dbReference type="PANTHER" id="PTHR34386:SF1">
    <property type="entry name" value="GLUTAREDOXIN-LIKE PROTEIN NRDH"/>
    <property type="match status" value="1"/>
</dbReference>